<dbReference type="AlphaFoldDB" id="A0AA47JLT1"/>
<accession>A0AA47JLT1</accession>
<dbReference type="GO" id="GO:0006310">
    <property type="term" value="P:DNA recombination"/>
    <property type="evidence" value="ECO:0007669"/>
    <property type="project" value="InterPro"/>
</dbReference>
<evidence type="ECO:0000313" key="1">
    <source>
        <dbReference type="EMBL" id="WAT93158.1"/>
    </source>
</evidence>
<organism evidence="1 2">
    <name type="scientific">Vibrio parahaemolyticus</name>
    <dbReference type="NCBI Taxonomy" id="670"/>
    <lineage>
        <taxon>Bacteria</taxon>
        <taxon>Pseudomonadati</taxon>
        <taxon>Pseudomonadota</taxon>
        <taxon>Gammaproteobacteria</taxon>
        <taxon>Vibrionales</taxon>
        <taxon>Vibrionaceae</taxon>
        <taxon>Vibrio</taxon>
    </lineage>
</organism>
<dbReference type="RefSeq" id="WP_049877479.1">
    <property type="nucleotide sequence ID" value="NZ_CP114195.1"/>
</dbReference>
<proteinExistence type="predicted"/>
<gene>
    <name evidence="1" type="ORF">O1Q84_19350</name>
</gene>
<sequence length="128" mass="14958">MSTNDMYQGVKVKSAAYRRWEMQVARGLPDLELPKDKRLAVRAIVRYSNKASDLDNCCKSMLDVLQKRYKFDDKNVYVLKLYKVIVPKGQEGLTLKITELEETKWQKFVNEKLLPILQSFLPKLAVKF</sequence>
<reference evidence="1" key="1">
    <citation type="submission" date="2022-12" db="EMBL/GenBank/DDBJ databases">
        <title>Vibrio parahaemolyticus become highly virulent by producing novel Tc toxins.</title>
        <authorList>
            <person name="Yang F."/>
            <person name="You Y."/>
            <person name="Lai Q."/>
            <person name="Xu L."/>
            <person name="Li F."/>
        </authorList>
    </citation>
    <scope>NUCLEOTIDE SEQUENCE</scope>
    <source>
        <strain evidence="1">Vp-HL-202005</strain>
    </source>
</reference>
<protein>
    <submittedName>
        <fullName evidence="1">RusA family crossover junction endodeoxyribonuclease</fullName>
    </submittedName>
</protein>
<evidence type="ECO:0000313" key="2">
    <source>
        <dbReference type="Proteomes" id="UP001156560"/>
    </source>
</evidence>
<dbReference type="Proteomes" id="UP001156560">
    <property type="component" value="Chromosome 2"/>
</dbReference>
<dbReference type="InterPro" id="IPR036614">
    <property type="entry name" value="RusA-like_sf"/>
</dbReference>
<dbReference type="Pfam" id="PF05866">
    <property type="entry name" value="RusA"/>
    <property type="match status" value="1"/>
</dbReference>
<dbReference type="GO" id="GO:0000287">
    <property type="term" value="F:magnesium ion binding"/>
    <property type="evidence" value="ECO:0007669"/>
    <property type="project" value="InterPro"/>
</dbReference>
<dbReference type="GO" id="GO:0006281">
    <property type="term" value="P:DNA repair"/>
    <property type="evidence" value="ECO:0007669"/>
    <property type="project" value="InterPro"/>
</dbReference>
<name>A0AA47JLT1_VIBPH</name>
<dbReference type="SUPFAM" id="SSF103084">
    <property type="entry name" value="Holliday junction resolvase RusA"/>
    <property type="match status" value="1"/>
</dbReference>
<dbReference type="InterPro" id="IPR008822">
    <property type="entry name" value="Endonuclease_RusA-like"/>
</dbReference>
<dbReference type="Gene3D" id="3.30.1330.70">
    <property type="entry name" value="Holliday junction resolvase RusA"/>
    <property type="match status" value="1"/>
</dbReference>
<dbReference type="EMBL" id="CP114195">
    <property type="protein sequence ID" value="WAT93158.1"/>
    <property type="molecule type" value="Genomic_DNA"/>
</dbReference>